<protein>
    <recommendedName>
        <fullName evidence="11">Foldase protein PrsA</fullName>
        <ecNumber evidence="11">5.2.1.8</ecNumber>
    </recommendedName>
</protein>
<dbReference type="InterPro" id="IPR046357">
    <property type="entry name" value="PPIase_dom_sf"/>
</dbReference>
<reference evidence="13" key="2">
    <citation type="submission" date="2020-07" db="EMBL/GenBank/DDBJ databases">
        <title>Draft genome sequence of Lactobacillus helveticus strain JCM 1062.</title>
        <authorList>
            <person name="Endo A."/>
            <person name="Maeno S."/>
            <person name="Kido Y."/>
        </authorList>
    </citation>
    <scope>NUCLEOTIDE SEQUENCE</scope>
    <source>
        <strain evidence="13">JCM 1062</strain>
    </source>
</reference>
<evidence type="ECO:0000256" key="4">
    <source>
        <dbReference type="ARBA" id="ARBA00022475"/>
    </source>
</evidence>
<keyword evidence="6 11" id="KW-0697">Rotamase</keyword>
<evidence type="ECO:0000256" key="10">
    <source>
        <dbReference type="ARBA" id="ARBA00023288"/>
    </source>
</evidence>
<evidence type="ECO:0000313" key="14">
    <source>
        <dbReference type="EMBL" id="SPB25350.1"/>
    </source>
</evidence>
<name>A0A2X0PGE6_LACHE</name>
<gene>
    <name evidence="14" type="primary">prsA_1</name>
    <name evidence="11" type="synonym">prsA</name>
    <name evidence="14" type="ORF">BDKNPLJD_01438</name>
    <name evidence="13" type="ORF">LHEJCM1062_04210</name>
</gene>
<dbReference type="Proteomes" id="UP000630086">
    <property type="component" value="Unassembled WGS sequence"/>
</dbReference>
<dbReference type="EC" id="5.2.1.8" evidence="11"/>
<evidence type="ECO:0000256" key="7">
    <source>
        <dbReference type="ARBA" id="ARBA00023136"/>
    </source>
</evidence>
<evidence type="ECO:0000256" key="9">
    <source>
        <dbReference type="ARBA" id="ARBA00023235"/>
    </source>
</evidence>
<comment type="catalytic activity">
    <reaction evidence="1 11">
        <text>[protein]-peptidylproline (omega=180) = [protein]-peptidylproline (omega=0)</text>
        <dbReference type="Rhea" id="RHEA:16237"/>
        <dbReference type="Rhea" id="RHEA-COMP:10747"/>
        <dbReference type="Rhea" id="RHEA-COMP:10748"/>
        <dbReference type="ChEBI" id="CHEBI:83833"/>
        <dbReference type="ChEBI" id="CHEBI:83834"/>
        <dbReference type="EC" id="5.2.1.8"/>
    </reaction>
</comment>
<dbReference type="GO" id="GO:0005886">
    <property type="term" value="C:plasma membrane"/>
    <property type="evidence" value="ECO:0007669"/>
    <property type="project" value="UniProtKB-SubCell"/>
</dbReference>
<sequence length="301" mass="33805">MNQPVKVFLTSSAFLLAFSLTGCSKSNNTEVAQYGKNKKVTQEEFYKAIKTSPSSKTILANLLIYDALNEQYGKKLSSKAVNQEYNNYKERYGDQFASFLSQNGYTTTSFRRMIKINLLSKIALKAQIKPTDKQLKKEWKTYSPSVTVQHILTTDKNTANTVIQKLNNGTSFASLAQKYSVDSSSSSNGGKIAAFNKDNKQLDSSFKDTAYKLKNGEYTTTPVKTTNGYEIIKMIKHPAKGNFEENKQDLINNLYDKWAANSTLMNNVISQTLKDQKVQIKDKDLESTLDQYKGSTKSAIN</sequence>
<evidence type="ECO:0000256" key="8">
    <source>
        <dbReference type="ARBA" id="ARBA00023139"/>
    </source>
</evidence>
<keyword evidence="10 11" id="KW-0449">Lipoprotein</keyword>
<evidence type="ECO:0000256" key="2">
    <source>
        <dbReference type="ARBA" id="ARBA00004193"/>
    </source>
</evidence>
<evidence type="ECO:0000256" key="1">
    <source>
        <dbReference type="ARBA" id="ARBA00000971"/>
    </source>
</evidence>
<dbReference type="PANTHER" id="PTHR47245">
    <property type="entry name" value="PEPTIDYLPROLYL ISOMERASE"/>
    <property type="match status" value="1"/>
</dbReference>
<organism evidence="14">
    <name type="scientific">Lactobacillus helveticus</name>
    <name type="common">Lactobacillus suntoryeus</name>
    <dbReference type="NCBI Taxonomy" id="1587"/>
    <lineage>
        <taxon>Bacteria</taxon>
        <taxon>Bacillati</taxon>
        <taxon>Bacillota</taxon>
        <taxon>Bacilli</taxon>
        <taxon>Lactobacillales</taxon>
        <taxon>Lactobacillaceae</taxon>
        <taxon>Lactobacillus</taxon>
    </lineage>
</organism>
<dbReference type="PANTHER" id="PTHR47245:SF1">
    <property type="entry name" value="FOLDASE PROTEIN PRSA"/>
    <property type="match status" value="1"/>
</dbReference>
<dbReference type="RefSeq" id="WP_014563581.1">
    <property type="nucleotide sequence ID" value="NZ_BLYU01000109.1"/>
</dbReference>
<feature type="domain" description="PpiC" evidence="12">
    <location>
        <begin position="143"/>
        <end position="236"/>
    </location>
</feature>
<dbReference type="NCBIfam" id="NF003356">
    <property type="entry name" value="PRK04405.1"/>
    <property type="match status" value="1"/>
</dbReference>
<dbReference type="InterPro" id="IPR050245">
    <property type="entry name" value="PrsA_foldase"/>
</dbReference>
<dbReference type="InterPro" id="IPR000297">
    <property type="entry name" value="PPIase_PpiC"/>
</dbReference>
<accession>A0A2X0PGE6</accession>
<evidence type="ECO:0000259" key="12">
    <source>
        <dbReference type="PROSITE" id="PS50198"/>
    </source>
</evidence>
<dbReference type="EMBL" id="BLYV01000092">
    <property type="protein sequence ID" value="GFP12549.1"/>
    <property type="molecule type" value="Genomic_DNA"/>
</dbReference>
<dbReference type="Gene3D" id="3.10.50.40">
    <property type="match status" value="1"/>
</dbReference>
<dbReference type="InterPro" id="IPR027304">
    <property type="entry name" value="Trigger_fact/SurA_dom_sf"/>
</dbReference>
<evidence type="ECO:0000256" key="6">
    <source>
        <dbReference type="ARBA" id="ARBA00023110"/>
    </source>
</evidence>
<evidence type="ECO:0000256" key="5">
    <source>
        <dbReference type="ARBA" id="ARBA00022729"/>
    </source>
</evidence>
<comment type="similarity">
    <text evidence="3 11">Belongs to the PrsA family.</text>
</comment>
<keyword evidence="7 11" id="KW-0472">Membrane</keyword>
<keyword evidence="8 11" id="KW-0564">Palmitate</keyword>
<dbReference type="GO" id="GO:0003755">
    <property type="term" value="F:peptidyl-prolyl cis-trans isomerase activity"/>
    <property type="evidence" value="ECO:0007669"/>
    <property type="project" value="UniProtKB-UniRule"/>
</dbReference>
<dbReference type="SUPFAM" id="SSF54534">
    <property type="entry name" value="FKBP-like"/>
    <property type="match status" value="1"/>
</dbReference>
<keyword evidence="5 11" id="KW-0732">Signal</keyword>
<dbReference type="EMBL" id="OGTV01000078">
    <property type="protein sequence ID" value="SPB25350.1"/>
    <property type="molecule type" value="Genomic_DNA"/>
</dbReference>
<evidence type="ECO:0000256" key="3">
    <source>
        <dbReference type="ARBA" id="ARBA00006071"/>
    </source>
</evidence>
<dbReference type="AlphaFoldDB" id="A0A2X0PGE6"/>
<dbReference type="PROSITE" id="PS51257">
    <property type="entry name" value="PROKAR_LIPOPROTEIN"/>
    <property type="match status" value="1"/>
</dbReference>
<evidence type="ECO:0000313" key="13">
    <source>
        <dbReference type="EMBL" id="GFP12549.1"/>
    </source>
</evidence>
<dbReference type="InterPro" id="IPR023059">
    <property type="entry name" value="Foldase_PrsA"/>
</dbReference>
<dbReference type="HAMAP" id="MF_01145">
    <property type="entry name" value="Foldase_PrsA"/>
    <property type="match status" value="1"/>
</dbReference>
<evidence type="ECO:0000256" key="11">
    <source>
        <dbReference type="HAMAP-Rule" id="MF_01145"/>
    </source>
</evidence>
<comment type="function">
    <text evidence="11">Plays a major role in protein secretion by helping the post-translocational extracellular folding of several secreted proteins.</text>
</comment>
<dbReference type="PROSITE" id="PS50198">
    <property type="entry name" value="PPIC_PPIASE_2"/>
    <property type="match status" value="1"/>
</dbReference>
<proteinExistence type="inferred from homology"/>
<dbReference type="SUPFAM" id="SSF109998">
    <property type="entry name" value="Triger factor/SurA peptide-binding domain-like"/>
    <property type="match status" value="1"/>
</dbReference>
<keyword evidence="9 11" id="KW-0413">Isomerase</keyword>
<reference evidence="14" key="1">
    <citation type="submission" date="2018-01" db="EMBL/GenBank/DDBJ databases">
        <authorList>
            <person name="Gaut B.S."/>
            <person name="Morton B.R."/>
            <person name="Clegg M.T."/>
            <person name="Duvall M.R."/>
        </authorList>
    </citation>
    <scope>NUCLEOTIDE SEQUENCE</scope>
    <source>
        <strain evidence="14">Lactobacillus helveticus</strain>
    </source>
</reference>
<comment type="subcellular location">
    <subcellularLocation>
        <location evidence="2 11">Cell membrane</location>
        <topology evidence="2 11">Lipid-anchor</topology>
    </subcellularLocation>
</comment>
<keyword evidence="4 11" id="KW-1003">Cell membrane</keyword>
<dbReference type="GO" id="GO:0006457">
    <property type="term" value="P:protein folding"/>
    <property type="evidence" value="ECO:0007669"/>
    <property type="project" value="UniProtKB-UniRule"/>
</dbReference>
<dbReference type="Pfam" id="PF00639">
    <property type="entry name" value="Rotamase"/>
    <property type="match status" value="1"/>
</dbReference>